<keyword evidence="3 9" id="KW-0028">Amino-acid biosynthesis</keyword>
<dbReference type="PANTHER" id="PTHR19136:SF52">
    <property type="entry name" value="2,3,4,5-TETRAHYDROPYRIDINE-2,6-DICARBOXYLATE N-SUCCINYLTRANSFERASE"/>
    <property type="match status" value="1"/>
</dbReference>
<comment type="pathway">
    <text evidence="9">Amino-acid biosynthesis; L-lysine biosynthesis via DAP pathway; LL-2,6-diaminopimelate from (S)-tetrahydrodipicolinate (succinylase route): step 1/3.</text>
</comment>
<dbReference type="AlphaFoldDB" id="A0AAC9B6N4"/>
<keyword evidence="8 9" id="KW-0012">Acyltransferase</keyword>
<dbReference type="RefSeq" id="WP_064338550.1">
    <property type="nucleotide sequence ID" value="NZ_AP022281.1"/>
</dbReference>
<dbReference type="InterPro" id="IPR005664">
    <property type="entry name" value="DapD_Trfase_Hexpep_rpt_fam"/>
</dbReference>
<evidence type="ECO:0000256" key="1">
    <source>
        <dbReference type="ARBA" id="ARBA00007274"/>
    </source>
</evidence>
<evidence type="ECO:0000256" key="5">
    <source>
        <dbReference type="ARBA" id="ARBA00022737"/>
    </source>
</evidence>
<dbReference type="InterPro" id="IPR023180">
    <property type="entry name" value="THP_succinylTrfase_dom1"/>
</dbReference>
<proteinExistence type="inferred from homology"/>
<dbReference type="SUPFAM" id="SSF51161">
    <property type="entry name" value="Trimeric LpxA-like enzymes"/>
    <property type="match status" value="1"/>
</dbReference>
<evidence type="ECO:0000313" key="11">
    <source>
        <dbReference type="EMBL" id="ANB52483.1"/>
    </source>
</evidence>
<gene>
    <name evidence="9 11" type="primary">dapD</name>
    <name evidence="11" type="ORF">WM43_07310</name>
</gene>
<dbReference type="Pfam" id="PF14602">
    <property type="entry name" value="Hexapep_2"/>
    <property type="match status" value="1"/>
</dbReference>
<accession>A0AAC9B6N4</accession>
<dbReference type="Pfam" id="PF14805">
    <property type="entry name" value="THDPS_N_2"/>
    <property type="match status" value="1"/>
</dbReference>
<evidence type="ECO:0000313" key="12">
    <source>
        <dbReference type="Proteomes" id="UP000076809"/>
    </source>
</evidence>
<evidence type="ECO:0000259" key="10">
    <source>
        <dbReference type="Pfam" id="PF14805"/>
    </source>
</evidence>
<keyword evidence="7 9" id="KW-0457">Lysine biosynthesis</keyword>
<evidence type="ECO:0000256" key="4">
    <source>
        <dbReference type="ARBA" id="ARBA00022679"/>
    </source>
</evidence>
<dbReference type="GO" id="GO:0009089">
    <property type="term" value="P:lysine biosynthetic process via diaminopimelate"/>
    <property type="evidence" value="ECO:0007669"/>
    <property type="project" value="UniProtKB-UniRule"/>
</dbReference>
<comment type="subcellular location">
    <subcellularLocation>
        <location evidence="9">Cytoplasm</location>
    </subcellularLocation>
</comment>
<protein>
    <recommendedName>
        <fullName evidence="9">2,3,4,5-tetrahydropyridine-2,6-dicarboxylate N-succinyltransferase</fullName>
        <ecNumber evidence="9">2.3.1.117</ecNumber>
    </recommendedName>
    <alternativeName>
        <fullName evidence="9">Tetrahydrodipicolinate N-succinyltransferase</fullName>
        <shortName evidence="9">THDP succinyltransferase</shortName>
        <shortName evidence="9">THP succinyltransferase</shortName>
        <shortName evidence="9">Tetrahydropicolinate succinylase</shortName>
    </alternativeName>
</protein>
<comment type="subunit">
    <text evidence="9">Homotrimer.</text>
</comment>
<dbReference type="GO" id="GO:0005737">
    <property type="term" value="C:cytoplasm"/>
    <property type="evidence" value="ECO:0007669"/>
    <property type="project" value="UniProtKB-SubCell"/>
</dbReference>
<reference evidence="11 12" key="1">
    <citation type="journal article" date="2016" name="J. Clin. Microbiol.">
        <title>Detection and Whole-Genome Sequencing of Carbapenemase-Producing Aeromonas hydrophila Isolates from Routine Perirectal Surveillance Culture.</title>
        <authorList>
            <person name="Hughes H.Y."/>
            <person name="Conlan S.P."/>
            <person name="Lau A.F."/>
            <person name="Dekker J.P."/>
            <person name="Michelin A.V."/>
            <person name="Youn J.H."/>
            <person name="Henderson D.K."/>
            <person name="Frank K.M."/>
            <person name="Segre J.A."/>
            <person name="Palmore T.N."/>
        </authorList>
    </citation>
    <scope>NUCLEOTIDE SEQUENCE [LARGE SCALE GENOMIC DNA]</scope>
    <source>
        <strain evidence="11 12">AVNIH1</strain>
    </source>
</reference>
<dbReference type="PROSITE" id="PS00101">
    <property type="entry name" value="HEXAPEP_TRANSFERASES"/>
    <property type="match status" value="1"/>
</dbReference>
<dbReference type="Gene3D" id="1.10.166.10">
    <property type="entry name" value="Tetrahydrodipicolinate-N-succinyltransferase, N-terminal domain"/>
    <property type="match status" value="1"/>
</dbReference>
<dbReference type="InterPro" id="IPR011004">
    <property type="entry name" value="Trimer_LpxA-like_sf"/>
</dbReference>
<dbReference type="GO" id="GO:0019877">
    <property type="term" value="P:diaminopimelate biosynthetic process"/>
    <property type="evidence" value="ECO:0007669"/>
    <property type="project" value="UniProtKB-UniRule"/>
</dbReference>
<dbReference type="InterPro" id="IPR018357">
    <property type="entry name" value="Hexapep_transf_CS"/>
</dbReference>
<sequence length="275" mass="29565">MTELQQIIEAAFERRDTITPGSVDSATKSAILQAIDLLDSGKVRVAEKIAGEWVVHQWLKKAVLLYFRINDNGIIKGDDAQYYDKVPLKFSNYTAEQFKEAGVRVVPPATARKGSFIAPNTVLMPSYVNIGAFVDEGTMVDTWATVGSCAQIGKNVHLSGGVGIGGVLEPLQANPTIIEDNCFIGARSEVVEGVIVEEGSVISMGVFIGQSTRIYDRETGEIHYGRVPAGSVVVSGSLPSKCGKYSLYAAVIVKKVDAKTRAKVGINALLRSIDE</sequence>
<dbReference type="HAMAP" id="MF_00811">
    <property type="entry name" value="DapD"/>
    <property type="match status" value="1"/>
</dbReference>
<keyword evidence="2 9" id="KW-0963">Cytoplasm</keyword>
<dbReference type="NCBIfam" id="TIGR00965">
    <property type="entry name" value="dapD"/>
    <property type="match status" value="1"/>
</dbReference>
<dbReference type="CDD" id="cd03350">
    <property type="entry name" value="LbH_THP_succinylT"/>
    <property type="match status" value="1"/>
</dbReference>
<evidence type="ECO:0000256" key="2">
    <source>
        <dbReference type="ARBA" id="ARBA00022490"/>
    </source>
</evidence>
<keyword evidence="4 9" id="KW-0808">Transferase</keyword>
<dbReference type="PANTHER" id="PTHR19136">
    <property type="entry name" value="MOLYBDENUM COFACTOR GUANYLYLTRANSFERASE"/>
    <property type="match status" value="1"/>
</dbReference>
<dbReference type="InterPro" id="IPR001451">
    <property type="entry name" value="Hexapep"/>
</dbReference>
<dbReference type="NCBIfam" id="NF008808">
    <property type="entry name" value="PRK11830.1"/>
    <property type="match status" value="1"/>
</dbReference>
<comment type="similarity">
    <text evidence="1 9">Belongs to the transferase hexapeptide repeat family.</text>
</comment>
<feature type="domain" description="Tetrahydrodipicolinate-N-succinyltransferase chain A" evidence="10">
    <location>
        <begin position="3"/>
        <end position="69"/>
    </location>
</feature>
<dbReference type="EC" id="2.3.1.117" evidence="9"/>
<keyword evidence="6 9" id="KW-0220">Diaminopimelate biosynthesis</keyword>
<feature type="binding site" evidence="9">
    <location>
        <position position="104"/>
    </location>
    <ligand>
        <name>substrate</name>
    </ligand>
</feature>
<evidence type="ECO:0000256" key="3">
    <source>
        <dbReference type="ARBA" id="ARBA00022605"/>
    </source>
</evidence>
<evidence type="ECO:0000256" key="9">
    <source>
        <dbReference type="HAMAP-Rule" id="MF_00811"/>
    </source>
</evidence>
<comment type="catalytic activity">
    <reaction evidence="9">
        <text>(S)-2,3,4,5-tetrahydrodipicolinate + succinyl-CoA + H2O = (S)-2-succinylamino-6-oxoheptanedioate + CoA</text>
        <dbReference type="Rhea" id="RHEA:17325"/>
        <dbReference type="ChEBI" id="CHEBI:15377"/>
        <dbReference type="ChEBI" id="CHEBI:15685"/>
        <dbReference type="ChEBI" id="CHEBI:16845"/>
        <dbReference type="ChEBI" id="CHEBI:57287"/>
        <dbReference type="ChEBI" id="CHEBI:57292"/>
        <dbReference type="EC" id="2.3.1.117"/>
    </reaction>
</comment>
<feature type="binding site" evidence="9">
    <location>
        <position position="141"/>
    </location>
    <ligand>
        <name>substrate</name>
    </ligand>
</feature>
<name>A0AAC9B6N4_AERVE</name>
<evidence type="ECO:0000256" key="8">
    <source>
        <dbReference type="ARBA" id="ARBA00023315"/>
    </source>
</evidence>
<dbReference type="GO" id="GO:0008666">
    <property type="term" value="F:2,3,4,5-tetrahydropyridine-2,6-dicarboxylate N-succinyltransferase activity"/>
    <property type="evidence" value="ECO:0007669"/>
    <property type="project" value="UniProtKB-UniRule"/>
</dbReference>
<dbReference type="Gene3D" id="2.160.10.10">
    <property type="entry name" value="Hexapeptide repeat proteins"/>
    <property type="match status" value="1"/>
</dbReference>
<organism evidence="11 12">
    <name type="scientific">Aeromonas veronii</name>
    <dbReference type="NCBI Taxonomy" id="654"/>
    <lineage>
        <taxon>Bacteria</taxon>
        <taxon>Pseudomonadati</taxon>
        <taxon>Pseudomonadota</taxon>
        <taxon>Gammaproteobacteria</taxon>
        <taxon>Aeromonadales</taxon>
        <taxon>Aeromonadaceae</taxon>
        <taxon>Aeromonas</taxon>
    </lineage>
</organism>
<dbReference type="Proteomes" id="UP000076809">
    <property type="component" value="Chromosome"/>
</dbReference>
<dbReference type="GO" id="GO:0016779">
    <property type="term" value="F:nucleotidyltransferase activity"/>
    <property type="evidence" value="ECO:0007669"/>
    <property type="project" value="TreeGrafter"/>
</dbReference>
<evidence type="ECO:0000256" key="7">
    <source>
        <dbReference type="ARBA" id="ARBA00023154"/>
    </source>
</evidence>
<dbReference type="InterPro" id="IPR037133">
    <property type="entry name" value="THP_succinylTrfase_N_sf"/>
</dbReference>
<keyword evidence="5 9" id="KW-0677">Repeat</keyword>
<evidence type="ECO:0000256" key="6">
    <source>
        <dbReference type="ARBA" id="ARBA00022915"/>
    </source>
</evidence>
<dbReference type="EMBL" id="CP014774">
    <property type="protein sequence ID" value="ANB52483.1"/>
    <property type="molecule type" value="Genomic_DNA"/>
</dbReference>